<dbReference type="SMART" id="SM00740">
    <property type="entry name" value="PASTA"/>
    <property type="match status" value="3"/>
</dbReference>
<comment type="caution">
    <text evidence="3">The sequence shown here is derived from an EMBL/GenBank/DDBJ whole genome shotgun (WGS) entry which is preliminary data.</text>
</comment>
<dbReference type="Proteomes" id="UP001500101">
    <property type="component" value="Unassembled WGS sequence"/>
</dbReference>
<proteinExistence type="predicted"/>
<feature type="transmembrane region" description="Helical" evidence="1">
    <location>
        <begin position="17"/>
        <end position="35"/>
    </location>
</feature>
<protein>
    <recommendedName>
        <fullName evidence="2">PASTA domain-containing protein</fullName>
    </recommendedName>
</protein>
<keyword evidence="4" id="KW-1185">Reference proteome</keyword>
<keyword evidence="1" id="KW-0812">Transmembrane</keyword>
<dbReference type="PROSITE" id="PS51178">
    <property type="entry name" value="PASTA"/>
    <property type="match status" value="2"/>
</dbReference>
<reference evidence="4" key="1">
    <citation type="journal article" date="2019" name="Int. J. Syst. Evol. Microbiol.">
        <title>The Global Catalogue of Microorganisms (GCM) 10K type strain sequencing project: providing services to taxonomists for standard genome sequencing and annotation.</title>
        <authorList>
            <consortium name="The Broad Institute Genomics Platform"/>
            <consortium name="The Broad Institute Genome Sequencing Center for Infectious Disease"/>
            <person name="Wu L."/>
            <person name="Ma J."/>
        </authorList>
    </citation>
    <scope>NUCLEOTIDE SEQUENCE [LARGE SCALE GENOMIC DNA]</scope>
    <source>
        <strain evidence="4">JCM 16704</strain>
    </source>
</reference>
<dbReference type="RefSeq" id="WP_344673569.1">
    <property type="nucleotide sequence ID" value="NZ_BAAAZI010000006.1"/>
</dbReference>
<dbReference type="Gene3D" id="3.30.10.20">
    <property type="match status" value="3"/>
</dbReference>
<name>A0ABP7YHB8_9SPHI</name>
<dbReference type="InterPro" id="IPR005543">
    <property type="entry name" value="PASTA_dom"/>
</dbReference>
<keyword evidence="1" id="KW-0472">Membrane</keyword>
<dbReference type="EMBL" id="BAAAZI010000006">
    <property type="protein sequence ID" value="GAA4136068.1"/>
    <property type="molecule type" value="Genomic_DNA"/>
</dbReference>
<dbReference type="CDD" id="cd06577">
    <property type="entry name" value="PASTA_pknB"/>
    <property type="match status" value="3"/>
</dbReference>
<dbReference type="Pfam" id="PF03793">
    <property type="entry name" value="PASTA"/>
    <property type="match status" value="2"/>
</dbReference>
<gene>
    <name evidence="3" type="ORF">GCM10022216_10520</name>
</gene>
<keyword evidence="1" id="KW-1133">Transmembrane helix</keyword>
<evidence type="ECO:0000259" key="2">
    <source>
        <dbReference type="PROSITE" id="PS51178"/>
    </source>
</evidence>
<feature type="domain" description="PASTA" evidence="2">
    <location>
        <begin position="42"/>
        <end position="107"/>
    </location>
</feature>
<evidence type="ECO:0000313" key="4">
    <source>
        <dbReference type="Proteomes" id="UP001500101"/>
    </source>
</evidence>
<sequence>MSKFFLYLRTDAFRKNLIGSIIFLVVLFVVVYFGLKLYTKHGDSQEVPVLKGLHISEALSVLDKAGLEYEVDSIYQMDAKPGLVIDQDPDPQAHVKSRRTIYLTIITQTAPEIAFPEVLDKTFIEASAILKNHSLKIADTTYINDIARDVVLDVKFAGQPLRAGRMVPKGSKISLVLGNGRGDSEVEIPNLLGLPLSEAKFALAGVGLTLGGVTFSDGSNDSLNSVIVKQSPDTSARIISIGSAIHVTLAKPAAETPTTPTTPQQNP</sequence>
<accession>A0ABP7YHB8</accession>
<evidence type="ECO:0000313" key="3">
    <source>
        <dbReference type="EMBL" id="GAA4136068.1"/>
    </source>
</evidence>
<feature type="domain" description="PASTA" evidence="2">
    <location>
        <begin position="182"/>
        <end position="251"/>
    </location>
</feature>
<organism evidence="3 4">
    <name type="scientific">Sphingobacterium kyonggiense</name>
    <dbReference type="NCBI Taxonomy" id="714075"/>
    <lineage>
        <taxon>Bacteria</taxon>
        <taxon>Pseudomonadati</taxon>
        <taxon>Bacteroidota</taxon>
        <taxon>Sphingobacteriia</taxon>
        <taxon>Sphingobacteriales</taxon>
        <taxon>Sphingobacteriaceae</taxon>
        <taxon>Sphingobacterium</taxon>
    </lineage>
</organism>
<evidence type="ECO:0000256" key="1">
    <source>
        <dbReference type="SAM" id="Phobius"/>
    </source>
</evidence>